<organism evidence="3 4">
    <name type="scientific">Rhodococcus kronopolitis</name>
    <dbReference type="NCBI Taxonomy" id="1460226"/>
    <lineage>
        <taxon>Bacteria</taxon>
        <taxon>Bacillati</taxon>
        <taxon>Actinomycetota</taxon>
        <taxon>Actinomycetes</taxon>
        <taxon>Mycobacteriales</taxon>
        <taxon>Nocardiaceae</taxon>
        <taxon>Rhodococcus</taxon>
    </lineage>
</organism>
<dbReference type="Pfam" id="PF00501">
    <property type="entry name" value="AMP-binding"/>
    <property type="match status" value="1"/>
</dbReference>
<sequence>MQGIGEWAVQRAQLSGDKVGFVYDGRSWTYGEFNDRTDRLANQLRSRFGVRRGDRVAAVVASSVECLEVLFASAKLGAIFTPINVRLTAPEIGYVLADLGAELLFVHGQFAQVPAALAEPGVRVRDVVTLGEEYDTLLADGSQEPVPSQVDRDDVAVIMYTSGTTGRPKGAMLTHENLRANAAAVTSAFGLRKSDVTITALPMFHMGGLGLHTLPFIYLGGRNVILPSFDPTAVLDLVAAERVTQLLLVPTMWQAVTAVPDLERYDLSSLDCALTSGAPAPIAVLEFFADLGIPFEEGFGMTECAPSVAKLDAEYIRTKAGSIGRSLFGIDIRVVDDRDQDVPVGTVGELLVRGDNVFVGYWMRPEETAEALRGGWFHTGDLGWVDEDGFITLVDRRKDMLISGGENVYTREVELVIAEMPQVRDVAVVGAAHAKWGETPVAFVVAKDDEDLTEEAVIAFARQRLAGFKTPTSVCFLQALPTTATGKIQKNALRDRVAACASDG</sequence>
<dbReference type="Proteomes" id="UP001595914">
    <property type="component" value="Unassembled WGS sequence"/>
</dbReference>
<keyword evidence="4" id="KW-1185">Reference proteome</keyword>
<dbReference type="SUPFAM" id="SSF56801">
    <property type="entry name" value="Acetyl-CoA synthetase-like"/>
    <property type="match status" value="1"/>
</dbReference>
<proteinExistence type="predicted"/>
<dbReference type="InterPro" id="IPR042099">
    <property type="entry name" value="ANL_N_sf"/>
</dbReference>
<keyword evidence="3" id="KW-0436">Ligase</keyword>
<dbReference type="InterPro" id="IPR020459">
    <property type="entry name" value="AMP-binding"/>
</dbReference>
<dbReference type="PANTHER" id="PTHR43767:SF1">
    <property type="entry name" value="NONRIBOSOMAL PEPTIDE SYNTHASE PES1 (EUROFUNG)-RELATED"/>
    <property type="match status" value="1"/>
</dbReference>
<evidence type="ECO:0000313" key="3">
    <source>
        <dbReference type="EMBL" id="MFC4603718.1"/>
    </source>
</evidence>
<reference evidence="4" key="1">
    <citation type="journal article" date="2019" name="Int. J. Syst. Evol. Microbiol.">
        <title>The Global Catalogue of Microorganisms (GCM) 10K type strain sequencing project: providing services to taxonomists for standard genome sequencing and annotation.</title>
        <authorList>
            <consortium name="The Broad Institute Genomics Platform"/>
            <consortium name="The Broad Institute Genome Sequencing Center for Infectious Disease"/>
            <person name="Wu L."/>
            <person name="Ma J."/>
        </authorList>
    </citation>
    <scope>NUCLEOTIDE SEQUENCE [LARGE SCALE GENOMIC DNA]</scope>
    <source>
        <strain evidence="4">CCUG 54520</strain>
    </source>
</reference>
<dbReference type="InterPro" id="IPR025110">
    <property type="entry name" value="AMP-bd_C"/>
</dbReference>
<dbReference type="GO" id="GO:0016874">
    <property type="term" value="F:ligase activity"/>
    <property type="evidence" value="ECO:0007669"/>
    <property type="project" value="UniProtKB-KW"/>
</dbReference>
<dbReference type="CDD" id="cd17631">
    <property type="entry name" value="FACL_FadD13-like"/>
    <property type="match status" value="1"/>
</dbReference>
<dbReference type="EMBL" id="JBHSFO010000003">
    <property type="protein sequence ID" value="MFC4603718.1"/>
    <property type="molecule type" value="Genomic_DNA"/>
</dbReference>
<dbReference type="Pfam" id="PF13193">
    <property type="entry name" value="AMP-binding_C"/>
    <property type="match status" value="1"/>
</dbReference>
<dbReference type="InterPro" id="IPR050237">
    <property type="entry name" value="ATP-dep_AMP-bd_enzyme"/>
</dbReference>
<dbReference type="PROSITE" id="PS00455">
    <property type="entry name" value="AMP_BINDING"/>
    <property type="match status" value="1"/>
</dbReference>
<dbReference type="PANTHER" id="PTHR43767">
    <property type="entry name" value="LONG-CHAIN-FATTY-ACID--COA LIGASE"/>
    <property type="match status" value="1"/>
</dbReference>
<dbReference type="Gene3D" id="3.40.50.12780">
    <property type="entry name" value="N-terminal domain of ligase-like"/>
    <property type="match status" value="1"/>
</dbReference>
<accession>A0ABV9FR39</accession>
<feature type="domain" description="AMP-binding enzyme C-terminal" evidence="2">
    <location>
        <begin position="412"/>
        <end position="487"/>
    </location>
</feature>
<dbReference type="InterPro" id="IPR000873">
    <property type="entry name" value="AMP-dep_synth/lig_dom"/>
</dbReference>
<evidence type="ECO:0000313" key="4">
    <source>
        <dbReference type="Proteomes" id="UP001595914"/>
    </source>
</evidence>
<dbReference type="PRINTS" id="PR00154">
    <property type="entry name" value="AMPBINDING"/>
</dbReference>
<dbReference type="InterPro" id="IPR020845">
    <property type="entry name" value="AMP-binding_CS"/>
</dbReference>
<comment type="caution">
    <text evidence="3">The sequence shown here is derived from an EMBL/GenBank/DDBJ whole genome shotgun (WGS) entry which is preliminary data.</text>
</comment>
<evidence type="ECO:0000259" key="2">
    <source>
        <dbReference type="Pfam" id="PF13193"/>
    </source>
</evidence>
<dbReference type="RefSeq" id="WP_378415924.1">
    <property type="nucleotide sequence ID" value="NZ_JBHSFO010000003.1"/>
</dbReference>
<name>A0ABV9FR39_9NOCA</name>
<dbReference type="InterPro" id="IPR045851">
    <property type="entry name" value="AMP-bd_C_sf"/>
</dbReference>
<feature type="domain" description="AMP-dependent synthetase/ligase" evidence="1">
    <location>
        <begin position="11"/>
        <end position="362"/>
    </location>
</feature>
<protein>
    <submittedName>
        <fullName evidence="3">Long-chain fatty acid--CoA ligase</fullName>
    </submittedName>
</protein>
<gene>
    <name evidence="3" type="ORF">ACFO6S_08505</name>
</gene>
<dbReference type="Gene3D" id="3.30.300.30">
    <property type="match status" value="1"/>
</dbReference>
<dbReference type="NCBIfam" id="NF004837">
    <property type="entry name" value="PRK06187.1"/>
    <property type="match status" value="1"/>
</dbReference>
<evidence type="ECO:0000259" key="1">
    <source>
        <dbReference type="Pfam" id="PF00501"/>
    </source>
</evidence>